<accession>R6XY75</accession>
<dbReference type="PROSITE" id="PS51257">
    <property type="entry name" value="PROKAR_LIPOPROTEIN"/>
    <property type="match status" value="1"/>
</dbReference>
<gene>
    <name evidence="1" type="ORF">BN587_00384</name>
</gene>
<dbReference type="AlphaFoldDB" id="R6XY75"/>
<evidence type="ECO:0000313" key="1">
    <source>
        <dbReference type="EMBL" id="CDD11197.1"/>
    </source>
</evidence>
<comment type="caution">
    <text evidence="1">The sequence shown here is derived from an EMBL/GenBank/DDBJ whole genome shotgun (WGS) entry which is preliminary data.</text>
</comment>
<proteinExistence type="predicted"/>
<dbReference type="EMBL" id="CBGL010000075">
    <property type="protein sequence ID" value="CDD11197.1"/>
    <property type="molecule type" value="Genomic_DNA"/>
</dbReference>
<dbReference type="Proteomes" id="UP000014937">
    <property type="component" value="Unassembled WGS sequence"/>
</dbReference>
<reference evidence="1" key="1">
    <citation type="submission" date="2012-11" db="EMBL/GenBank/DDBJ databases">
        <title>Dependencies among metagenomic species, viruses, plasmids and units of genetic variation.</title>
        <authorList>
            <person name="Nielsen H.B."/>
            <person name="Almeida M."/>
            <person name="Juncker A.S."/>
            <person name="Rasmussen S."/>
            <person name="Li J."/>
            <person name="Sunagawa S."/>
            <person name="Plichta D."/>
            <person name="Gautier L."/>
            <person name="Le Chatelier E."/>
            <person name="Peletier E."/>
            <person name="Bonde I."/>
            <person name="Nielsen T."/>
            <person name="Manichanh C."/>
            <person name="Arumugam M."/>
            <person name="Batto J."/>
            <person name="Santos M.B.Q.D."/>
            <person name="Blom N."/>
            <person name="Borruel N."/>
            <person name="Burgdorf K.S."/>
            <person name="Boumezbeur F."/>
            <person name="Casellas F."/>
            <person name="Dore J."/>
            <person name="Guarner F."/>
            <person name="Hansen T."/>
            <person name="Hildebrand F."/>
            <person name="Kaas R.S."/>
            <person name="Kennedy S."/>
            <person name="Kristiansen K."/>
            <person name="Kultima J.R."/>
            <person name="Leonard P."/>
            <person name="Levenez F."/>
            <person name="Lund O."/>
            <person name="Moumen B."/>
            <person name="Le Paslier D."/>
            <person name="Pons N."/>
            <person name="Pedersen O."/>
            <person name="Prifti E."/>
            <person name="Qin J."/>
            <person name="Raes J."/>
            <person name="Tap J."/>
            <person name="Tims S."/>
            <person name="Ussery D.W."/>
            <person name="Yamada T."/>
            <person name="MetaHit consortium"/>
            <person name="Renault P."/>
            <person name="Sicheritz-Ponten T."/>
            <person name="Bork P."/>
            <person name="Wang J."/>
            <person name="Brunak S."/>
            <person name="Ehrlich S.D."/>
        </authorList>
    </citation>
    <scope>NUCLEOTIDE SEQUENCE [LARGE SCALE GENOMIC DNA]</scope>
</reference>
<dbReference type="HOGENOM" id="CLU_1915091_0_0_9"/>
<sequence length="132" mass="14358">MSLRNVACHSHHHSNSVLGSCHGVAFRGVEYHDAFSSSGGDINVINANAGAADNLQTGGGFDNLFSYLGHAAGYQAVVIVDNLDKLLRLHVGHYIYIKMFAQQSYAFFADIVADKNFHGDLSPLCIICRFLE</sequence>
<name>R6XY75_9FIRM</name>
<organism evidence="1">
    <name type="scientific">Phascolarctobacterium succinatutens CAG:287</name>
    <dbReference type="NCBI Taxonomy" id="1263101"/>
    <lineage>
        <taxon>Bacteria</taxon>
        <taxon>Bacillati</taxon>
        <taxon>Bacillota</taxon>
        <taxon>Negativicutes</taxon>
        <taxon>Acidaminococcales</taxon>
        <taxon>Acidaminococcaceae</taxon>
        <taxon>Phascolarctobacterium</taxon>
    </lineage>
</organism>
<protein>
    <submittedName>
        <fullName evidence="1">Uncharacterized protein</fullName>
    </submittedName>
</protein>